<evidence type="ECO:0000256" key="8">
    <source>
        <dbReference type="SAM" id="MobiDB-lite"/>
    </source>
</evidence>
<evidence type="ECO:0000256" key="6">
    <source>
        <dbReference type="ARBA" id="ARBA00023170"/>
    </source>
</evidence>
<evidence type="ECO:0000259" key="10">
    <source>
        <dbReference type="PROSITE" id="PS50262"/>
    </source>
</evidence>
<feature type="transmembrane region" description="Helical" evidence="9">
    <location>
        <begin position="121"/>
        <end position="140"/>
    </location>
</feature>
<dbReference type="EMBL" id="MN735184">
    <property type="protein sequence ID" value="QNM38092.1"/>
    <property type="molecule type" value="mRNA"/>
</dbReference>
<comment type="subcellular location">
    <subcellularLocation>
        <location evidence="1">Membrane</location>
        <topology evidence="1">Multi-pass membrane protein</topology>
    </subcellularLocation>
</comment>
<dbReference type="Pfam" id="PF00001">
    <property type="entry name" value="7tm_1"/>
    <property type="match status" value="1"/>
</dbReference>
<dbReference type="Gene3D" id="1.20.1070.10">
    <property type="entry name" value="Rhodopsin 7-helix transmembrane proteins"/>
    <property type="match status" value="1"/>
</dbReference>
<dbReference type="GO" id="GO:0004930">
    <property type="term" value="F:G protein-coupled receptor activity"/>
    <property type="evidence" value="ECO:0007669"/>
    <property type="project" value="UniProtKB-KW"/>
</dbReference>
<keyword evidence="7" id="KW-0807">Transducer</keyword>
<dbReference type="InterPro" id="IPR050125">
    <property type="entry name" value="GPCR_opsins"/>
</dbReference>
<feature type="compositionally biased region" description="Polar residues" evidence="8">
    <location>
        <begin position="354"/>
        <end position="366"/>
    </location>
</feature>
<dbReference type="PRINTS" id="PR00237">
    <property type="entry name" value="GPCRRHODOPSN"/>
</dbReference>
<dbReference type="PROSITE" id="PS50262">
    <property type="entry name" value="G_PROTEIN_RECEP_F1_2"/>
    <property type="match status" value="1"/>
</dbReference>
<protein>
    <submittedName>
        <fullName evidence="11">Xenopsin</fullName>
    </submittedName>
</protein>
<dbReference type="AlphaFoldDB" id="A0A7G9IS10"/>
<sequence>MNSLIETNGHFNGSFDLATAKPKEWWEPAIGERPTADVPQWAHGMVMMMLFVQASCGTFFNLGVLLLFGKRKDFASPTNTIVQSLAVSDLFMCSVGVATPMMASYHQTWPFGELGCAYDGFVHYLGGNVQIFTLVLVAVDRYICITRPMSPIKLNQAKAKMCVGGVWAMAFVVAFLPLLGWSKYVPEGPMTTCSVDWFSRDPGDQSYIIMIFIVCFVAPMGIIMFCYYFVYATIRNVARNGVWDVNSEKGKKNLAAEKKMLKTSVALLVSFNVCWVPYVLVAFGNAFGDPNSIPMFLQCFTPIFAKTQATLDPILYVGTNKRFREAFLEMLPCKCMAEDDDDDDKKGNKVAPAEQTQVTEQTEGGN</sequence>
<evidence type="ECO:0000256" key="5">
    <source>
        <dbReference type="ARBA" id="ARBA00023136"/>
    </source>
</evidence>
<evidence type="ECO:0000256" key="4">
    <source>
        <dbReference type="ARBA" id="ARBA00023040"/>
    </source>
</evidence>
<keyword evidence="5 9" id="KW-0472">Membrane</keyword>
<evidence type="ECO:0000256" key="2">
    <source>
        <dbReference type="ARBA" id="ARBA00022692"/>
    </source>
</evidence>
<keyword evidence="3 9" id="KW-1133">Transmembrane helix</keyword>
<evidence type="ECO:0000313" key="11">
    <source>
        <dbReference type="EMBL" id="QNM38092.1"/>
    </source>
</evidence>
<feature type="transmembrane region" description="Helical" evidence="9">
    <location>
        <begin position="265"/>
        <end position="287"/>
    </location>
</feature>
<evidence type="ECO:0000256" key="3">
    <source>
        <dbReference type="ARBA" id="ARBA00022989"/>
    </source>
</evidence>
<reference evidence="11" key="1">
    <citation type="submission" date="2019-11" db="EMBL/GenBank/DDBJ databases">
        <title>Characterization of eyes, photoreceptors and opsins in developmental stages of the chaetognath Spadella cephaloptera.</title>
        <authorList>
            <person name="Wollesen T."/>
        </authorList>
    </citation>
    <scope>NUCLEOTIDE SEQUENCE</scope>
</reference>
<dbReference type="SMART" id="SM01381">
    <property type="entry name" value="7TM_GPCR_Srsx"/>
    <property type="match status" value="1"/>
</dbReference>
<feature type="domain" description="G-protein coupled receptors family 1 profile" evidence="10">
    <location>
        <begin position="60"/>
        <end position="316"/>
    </location>
</feature>
<evidence type="ECO:0000256" key="9">
    <source>
        <dbReference type="SAM" id="Phobius"/>
    </source>
</evidence>
<accession>A0A7G9IS10</accession>
<keyword evidence="4" id="KW-0297">G-protein coupled receptor</keyword>
<dbReference type="GO" id="GO:0016020">
    <property type="term" value="C:membrane"/>
    <property type="evidence" value="ECO:0007669"/>
    <property type="project" value="UniProtKB-SubCell"/>
</dbReference>
<evidence type="ECO:0000256" key="7">
    <source>
        <dbReference type="ARBA" id="ARBA00023224"/>
    </source>
</evidence>
<dbReference type="SUPFAM" id="SSF81321">
    <property type="entry name" value="Family A G protein-coupled receptor-like"/>
    <property type="match status" value="1"/>
</dbReference>
<feature type="region of interest" description="Disordered" evidence="8">
    <location>
        <begin position="338"/>
        <end position="366"/>
    </location>
</feature>
<keyword evidence="2 9" id="KW-0812">Transmembrane</keyword>
<feature type="transmembrane region" description="Helical" evidence="9">
    <location>
        <begin position="41"/>
        <end position="68"/>
    </location>
</feature>
<feature type="transmembrane region" description="Helical" evidence="9">
    <location>
        <begin position="80"/>
        <end position="101"/>
    </location>
</feature>
<keyword evidence="6" id="KW-0675">Receptor</keyword>
<dbReference type="InterPro" id="IPR000276">
    <property type="entry name" value="GPCR_Rhodpsn"/>
</dbReference>
<feature type="transmembrane region" description="Helical" evidence="9">
    <location>
        <begin position="207"/>
        <end position="230"/>
    </location>
</feature>
<dbReference type="CDD" id="cd14969">
    <property type="entry name" value="7tmA_Opsins_type2_animals"/>
    <property type="match status" value="1"/>
</dbReference>
<feature type="transmembrane region" description="Helical" evidence="9">
    <location>
        <begin position="161"/>
        <end position="181"/>
    </location>
</feature>
<name>A0A7G9IS10_9BILA</name>
<proteinExistence type="evidence at transcript level"/>
<evidence type="ECO:0000256" key="1">
    <source>
        <dbReference type="ARBA" id="ARBA00004141"/>
    </source>
</evidence>
<organism evidence="11">
    <name type="scientific">Spadella cephaloptera</name>
    <dbReference type="NCBI Taxonomy" id="52888"/>
    <lineage>
        <taxon>Eukaryota</taxon>
        <taxon>Metazoa</taxon>
        <taxon>Spiralia</taxon>
        <taxon>Gnathifera</taxon>
        <taxon>Chaetognatha</taxon>
        <taxon>Sagittoidea</taxon>
        <taxon>Phragmophora</taxon>
        <taxon>Spadellidae</taxon>
        <taxon>Spadella</taxon>
    </lineage>
</organism>
<dbReference type="InterPro" id="IPR017452">
    <property type="entry name" value="GPCR_Rhodpsn_7TM"/>
</dbReference>
<dbReference type="PANTHER" id="PTHR24240">
    <property type="entry name" value="OPSIN"/>
    <property type="match status" value="1"/>
</dbReference>